<gene>
    <name evidence="2" type="ORF">TUBRATIS_007530</name>
</gene>
<evidence type="ECO:0000313" key="2">
    <source>
        <dbReference type="EMBL" id="RVD92737.1"/>
    </source>
</evidence>
<dbReference type="Proteomes" id="UP000282876">
    <property type="component" value="Unassembled WGS sequence"/>
</dbReference>
<proteinExistence type="predicted"/>
<feature type="region of interest" description="Disordered" evidence="1">
    <location>
        <begin position="151"/>
        <end position="186"/>
    </location>
</feature>
<reference evidence="2 3" key="1">
    <citation type="submission" date="2018-10" db="EMBL/GenBank/DDBJ databases">
        <title>Draft genome sequence of the microsporidian Tubulinosema ratisbonensis.</title>
        <authorList>
            <person name="Polonais V."/>
            <person name="Peyretaillade E."/>
            <person name="Niehus S."/>
            <person name="Wawrzyniak I."/>
            <person name="Franchet A."/>
            <person name="Gaspin C."/>
            <person name="Reichstadt M."/>
            <person name="Belser C."/>
            <person name="Labadie K."/>
            <person name="Delbac F."/>
            <person name="Ferrandon D."/>
        </authorList>
    </citation>
    <scope>NUCLEOTIDE SEQUENCE [LARGE SCALE GENOMIC DNA]</scope>
    <source>
        <strain evidence="2 3">Franzen</strain>
    </source>
</reference>
<protein>
    <submittedName>
        <fullName evidence="2">Uncharacterized protein</fullName>
    </submittedName>
</protein>
<feature type="compositionally biased region" description="Polar residues" evidence="1">
    <location>
        <begin position="170"/>
        <end position="186"/>
    </location>
</feature>
<feature type="compositionally biased region" description="Basic and acidic residues" evidence="1">
    <location>
        <begin position="158"/>
        <end position="169"/>
    </location>
</feature>
<dbReference type="EMBL" id="RCSS01000153">
    <property type="protein sequence ID" value="RVD92737.1"/>
    <property type="molecule type" value="Genomic_DNA"/>
</dbReference>
<evidence type="ECO:0000256" key="1">
    <source>
        <dbReference type="SAM" id="MobiDB-lite"/>
    </source>
</evidence>
<name>A0A437ANY5_9MICR</name>
<accession>A0A437ANY5</accession>
<keyword evidence="3" id="KW-1185">Reference proteome</keyword>
<dbReference type="VEuPathDB" id="MicrosporidiaDB:TUBRATIS_007530"/>
<dbReference type="AlphaFoldDB" id="A0A437ANY5"/>
<evidence type="ECO:0000313" key="3">
    <source>
        <dbReference type="Proteomes" id="UP000282876"/>
    </source>
</evidence>
<sequence>MSPIQYPFGFSEYGPTESETEEPIYYSINDLFSDTQKQKVKLDFKHTNDLKAFDSICQSEHFRSIYKKDFSLSEKHETISSKSNQSENIYLSMSPIICSKIPFCLGNCLKCKKDPIFRSIGDLSPVSGSMTAQTGDEINANESNSLTKDLYSIEVNEATDHTNSKEHVDNNPSDTSNLPADSEVGN</sequence>
<organism evidence="2 3">
    <name type="scientific">Tubulinosema ratisbonensis</name>
    <dbReference type="NCBI Taxonomy" id="291195"/>
    <lineage>
        <taxon>Eukaryota</taxon>
        <taxon>Fungi</taxon>
        <taxon>Fungi incertae sedis</taxon>
        <taxon>Microsporidia</taxon>
        <taxon>Tubulinosematoidea</taxon>
        <taxon>Tubulinosematidae</taxon>
        <taxon>Tubulinosema</taxon>
    </lineage>
</organism>
<comment type="caution">
    <text evidence="2">The sequence shown here is derived from an EMBL/GenBank/DDBJ whole genome shotgun (WGS) entry which is preliminary data.</text>
</comment>